<sequence>MPQKTGLFDQHKSMNAKIIDFYSWQLPLYYSTPLKEHNAVRQACGLFDTGHMGEIQVEGRDAEKLLQLLLIRDISGMKPGQMKLGVMCNAQGGILDDLTVYKFSEEKFWVVVNSAPYERDFGWVQGNARSFEVRVSGLREQTSKLDLQGPKSGLVLERLGADLNELKYYTFSQAEINGIECIASRSGYTGEKGFELYFMGDKAPEMWNAILEAGAEFGIEPCGLASRDTLRLEAAMMLYGQDIDEKHSVLECPYEMLVAWEKQFIGKEALERQRESNIDKKLVGFQLLDRGIARHGHKLLDNGKEIGVVTTGNFSPTLKKSIGLGYIGVEFSKPGSEFEIDIRGKKARAKAVEMPFYRR</sequence>
<evidence type="ECO:0000256" key="2">
    <source>
        <dbReference type="ARBA" id="ARBA00022576"/>
    </source>
</evidence>
<evidence type="ECO:0000256" key="4">
    <source>
        <dbReference type="ARBA" id="ARBA00047665"/>
    </source>
</evidence>
<dbReference type="Pfam" id="PF08669">
    <property type="entry name" value="GCV_T_C"/>
    <property type="match status" value="1"/>
</dbReference>
<dbReference type="Proteomes" id="UP000809243">
    <property type="component" value="Unassembled WGS sequence"/>
</dbReference>
<protein>
    <recommendedName>
        <fullName evidence="5">Probable aminomethyltransferase</fullName>
        <ecNumber evidence="5">2.1.2.10</ecNumber>
    </recommendedName>
    <alternativeName>
        <fullName evidence="5">Glycine cleavage system T protein</fullName>
    </alternativeName>
</protein>
<keyword evidence="3 5" id="KW-0808">Transferase</keyword>
<proteinExistence type="inferred from homology"/>
<dbReference type="InterPro" id="IPR006223">
    <property type="entry name" value="GcvT"/>
</dbReference>
<evidence type="ECO:0000259" key="7">
    <source>
        <dbReference type="Pfam" id="PF01571"/>
    </source>
</evidence>
<dbReference type="FunFam" id="3.30.70.1400:FF:000001">
    <property type="entry name" value="Aminomethyltransferase"/>
    <property type="match status" value="1"/>
</dbReference>
<evidence type="ECO:0000259" key="8">
    <source>
        <dbReference type="Pfam" id="PF08669"/>
    </source>
</evidence>
<comment type="subunit">
    <text evidence="5">The glycine cleavage system is composed of four proteins: P, T, L and H.</text>
</comment>
<dbReference type="GO" id="GO:0004047">
    <property type="term" value="F:aminomethyltransferase activity"/>
    <property type="evidence" value="ECO:0007669"/>
    <property type="project" value="UniProtKB-UniRule"/>
</dbReference>
<dbReference type="HAMAP" id="MF_00259">
    <property type="entry name" value="GcvT"/>
    <property type="match status" value="1"/>
</dbReference>
<dbReference type="InterPro" id="IPR028896">
    <property type="entry name" value="GcvT/YgfZ/DmdA"/>
</dbReference>
<evidence type="ECO:0000256" key="1">
    <source>
        <dbReference type="ARBA" id="ARBA00008609"/>
    </source>
</evidence>
<dbReference type="Gene3D" id="4.10.1250.10">
    <property type="entry name" value="Aminomethyltransferase fragment"/>
    <property type="match status" value="1"/>
</dbReference>
<comment type="function">
    <text evidence="5">The glycine cleavage system catalyzes the degradation of glycine.</text>
</comment>
<evidence type="ECO:0000313" key="10">
    <source>
        <dbReference type="Proteomes" id="UP000809243"/>
    </source>
</evidence>
<dbReference type="GO" id="GO:0005960">
    <property type="term" value="C:glycine cleavage complex"/>
    <property type="evidence" value="ECO:0007669"/>
    <property type="project" value="InterPro"/>
</dbReference>
<dbReference type="InterPro" id="IPR006222">
    <property type="entry name" value="GCVT_N"/>
</dbReference>
<dbReference type="AlphaFoldDB" id="A0A938YY61"/>
<gene>
    <name evidence="5 9" type="primary">gcvT</name>
    <name evidence="9" type="ORF">JW744_05215</name>
</gene>
<dbReference type="InterPro" id="IPR022903">
    <property type="entry name" value="GcvT_bac"/>
</dbReference>
<accession>A0A938YY61</accession>
<dbReference type="Pfam" id="PF01571">
    <property type="entry name" value="GCV_T"/>
    <property type="match status" value="1"/>
</dbReference>
<dbReference type="PIRSF" id="PIRSF006487">
    <property type="entry name" value="GcvT"/>
    <property type="match status" value="1"/>
</dbReference>
<dbReference type="Gene3D" id="3.30.1360.120">
    <property type="entry name" value="Probable tRNA modification gtpase trme, domain 1"/>
    <property type="match status" value="1"/>
</dbReference>
<dbReference type="GO" id="GO:0019464">
    <property type="term" value="P:glycine decarboxylation via glycine cleavage system"/>
    <property type="evidence" value="ECO:0007669"/>
    <property type="project" value="UniProtKB-UniRule"/>
</dbReference>
<comment type="caution">
    <text evidence="9">The sequence shown here is derived from an EMBL/GenBank/DDBJ whole genome shotgun (WGS) entry which is preliminary data.</text>
</comment>
<dbReference type="NCBIfam" id="TIGR00528">
    <property type="entry name" value="gcvT"/>
    <property type="match status" value="1"/>
</dbReference>
<dbReference type="SUPFAM" id="SSF101790">
    <property type="entry name" value="Aminomethyltransferase beta-barrel domain"/>
    <property type="match status" value="1"/>
</dbReference>
<feature type="domain" description="GCVT N-terminal" evidence="7">
    <location>
        <begin position="7"/>
        <end position="262"/>
    </location>
</feature>
<dbReference type="NCBIfam" id="NF001567">
    <property type="entry name" value="PRK00389.1"/>
    <property type="match status" value="1"/>
</dbReference>
<dbReference type="EC" id="2.1.2.10" evidence="5"/>
<evidence type="ECO:0000256" key="6">
    <source>
        <dbReference type="PIRSR" id="PIRSR006487-1"/>
    </source>
</evidence>
<organism evidence="9 10">
    <name type="scientific">Candidatus Iainarchaeum sp</name>
    <dbReference type="NCBI Taxonomy" id="3101447"/>
    <lineage>
        <taxon>Archaea</taxon>
        <taxon>Candidatus Iainarchaeota</taxon>
        <taxon>Candidatus Iainarchaeia</taxon>
        <taxon>Candidatus Iainarchaeales</taxon>
        <taxon>Candidatus Iainarchaeaceae</taxon>
        <taxon>Candidatus Iainarchaeum</taxon>
    </lineage>
</organism>
<dbReference type="FunFam" id="2.40.30.110:FF:000003">
    <property type="entry name" value="Aminomethyltransferase"/>
    <property type="match status" value="1"/>
</dbReference>
<evidence type="ECO:0000256" key="3">
    <source>
        <dbReference type="ARBA" id="ARBA00022679"/>
    </source>
</evidence>
<evidence type="ECO:0000313" key="9">
    <source>
        <dbReference type="EMBL" id="MBN2067841.1"/>
    </source>
</evidence>
<evidence type="ECO:0000256" key="5">
    <source>
        <dbReference type="HAMAP-Rule" id="MF_00259"/>
    </source>
</evidence>
<reference evidence="9" key="1">
    <citation type="submission" date="2021-01" db="EMBL/GenBank/DDBJ databases">
        <title>Active Sulfur Cycling in an Early Earth Analoge.</title>
        <authorList>
            <person name="Hahn C.R."/>
            <person name="Youssef N.H."/>
            <person name="Elshahed M."/>
        </authorList>
    </citation>
    <scope>NUCLEOTIDE SEQUENCE</scope>
    <source>
        <strain evidence="9">Zod_Metabat.1151</strain>
    </source>
</reference>
<name>A0A938YY61_9ARCH</name>
<dbReference type="PANTHER" id="PTHR43757">
    <property type="entry name" value="AMINOMETHYLTRANSFERASE"/>
    <property type="match status" value="1"/>
</dbReference>
<feature type="binding site" evidence="6">
    <location>
        <position position="195"/>
    </location>
    <ligand>
        <name>substrate</name>
    </ligand>
</feature>
<dbReference type="GO" id="GO:0005829">
    <property type="term" value="C:cytosol"/>
    <property type="evidence" value="ECO:0007669"/>
    <property type="project" value="TreeGrafter"/>
</dbReference>
<dbReference type="GO" id="GO:0008483">
    <property type="term" value="F:transaminase activity"/>
    <property type="evidence" value="ECO:0007669"/>
    <property type="project" value="UniProtKB-KW"/>
</dbReference>
<dbReference type="InterPro" id="IPR029043">
    <property type="entry name" value="GcvT/YgfZ_C"/>
</dbReference>
<dbReference type="InterPro" id="IPR027266">
    <property type="entry name" value="TrmE/GcvT-like"/>
</dbReference>
<comment type="similarity">
    <text evidence="1 5">Belongs to the GcvT family.</text>
</comment>
<dbReference type="SUPFAM" id="SSF103025">
    <property type="entry name" value="Folate-binding domain"/>
    <property type="match status" value="1"/>
</dbReference>
<dbReference type="Gene3D" id="3.30.70.1400">
    <property type="entry name" value="Aminomethyltransferase beta-barrel domains"/>
    <property type="match status" value="1"/>
</dbReference>
<dbReference type="Gene3D" id="2.40.30.110">
    <property type="entry name" value="Aminomethyltransferase beta-barrel domains"/>
    <property type="match status" value="1"/>
</dbReference>
<feature type="domain" description="Aminomethyltransferase C-terminal" evidence="8">
    <location>
        <begin position="280"/>
        <end position="357"/>
    </location>
</feature>
<dbReference type="InterPro" id="IPR013977">
    <property type="entry name" value="GcvT_C"/>
</dbReference>
<dbReference type="EMBL" id="JAFGDB010000091">
    <property type="protein sequence ID" value="MBN2067841.1"/>
    <property type="molecule type" value="Genomic_DNA"/>
</dbReference>
<dbReference type="PANTHER" id="PTHR43757:SF2">
    <property type="entry name" value="AMINOMETHYLTRANSFERASE, MITOCHONDRIAL"/>
    <property type="match status" value="1"/>
</dbReference>
<comment type="catalytic activity">
    <reaction evidence="4 5">
        <text>N(6)-[(R)-S(8)-aminomethyldihydrolipoyl]-L-lysyl-[protein] + (6S)-5,6,7,8-tetrahydrofolate = N(6)-[(R)-dihydrolipoyl]-L-lysyl-[protein] + (6R)-5,10-methylene-5,6,7,8-tetrahydrofolate + NH4(+)</text>
        <dbReference type="Rhea" id="RHEA:16945"/>
        <dbReference type="Rhea" id="RHEA-COMP:10475"/>
        <dbReference type="Rhea" id="RHEA-COMP:10492"/>
        <dbReference type="ChEBI" id="CHEBI:15636"/>
        <dbReference type="ChEBI" id="CHEBI:28938"/>
        <dbReference type="ChEBI" id="CHEBI:57453"/>
        <dbReference type="ChEBI" id="CHEBI:83100"/>
        <dbReference type="ChEBI" id="CHEBI:83143"/>
        <dbReference type="EC" id="2.1.2.10"/>
    </reaction>
</comment>
<keyword evidence="2 5" id="KW-0032">Aminotransferase</keyword>